<dbReference type="Pfam" id="PF13522">
    <property type="entry name" value="GATase_6"/>
    <property type="match status" value="1"/>
</dbReference>
<protein>
    <recommendedName>
        <fullName evidence="1">Glutamine amidotransferase type-2 domain-containing protein</fullName>
    </recommendedName>
</protein>
<dbReference type="OrthoDB" id="15387at2157"/>
<reference evidence="2 3" key="1">
    <citation type="submission" date="2015-11" db="EMBL/GenBank/DDBJ databases">
        <title>Genome sequence of Pyrodictium occultum PL-19, a marine hyperthermophilic archaeon isolated from Volcano, Italy.</title>
        <authorList>
            <person name="Utturkar S."/>
            <person name="Huber H."/>
            <person name="Leptihn S."/>
            <person name="Brown S."/>
            <person name="Stetter K.O."/>
            <person name="Podar M."/>
        </authorList>
    </citation>
    <scope>NUCLEOTIDE SEQUENCE [LARGE SCALE GENOMIC DNA]</scope>
    <source>
        <strain evidence="2 3">PL-19</strain>
    </source>
</reference>
<dbReference type="InterPro" id="IPR029055">
    <property type="entry name" value="Ntn_hydrolases_N"/>
</dbReference>
<sequence>MCRMLAGAAWSRDGAWLLARLLRLLARAASGDPYLAEVTGGEARHCHGYGFLIAARLAGSWRLLYERFDAKTPAAGEEEACKANLEALSGAAERAAGLIAAAEEAYVVAHARRAGRREPRGTLNAHPYPVTLETPGGSLELYLAHNGGLDKEKLAGALGLEADMYTDSHMLAVLLARRIRMGVGLAEALAEATAFTRNALDLAVVVLERRRDGIEPSLYVTGYLRPGLDEARKRYYQPIGFQAEGAAGYISSTLRDLALEEGLALETVELEGVYRVEPGKGLEKLRSLP</sequence>
<dbReference type="STRING" id="2309.CF15_04575"/>
<feature type="domain" description="Glutamine amidotransferase type-2" evidence="1">
    <location>
        <begin position="46"/>
        <end position="287"/>
    </location>
</feature>
<evidence type="ECO:0000259" key="1">
    <source>
        <dbReference type="PROSITE" id="PS51278"/>
    </source>
</evidence>
<comment type="caution">
    <text evidence="2">The sequence shown here is derived from an EMBL/GenBank/DDBJ whole genome shotgun (WGS) entry which is preliminary data.</text>
</comment>
<accession>A0A0V8RVS1</accession>
<dbReference type="InterPro" id="IPR017932">
    <property type="entry name" value="GATase_2_dom"/>
</dbReference>
<evidence type="ECO:0000313" key="3">
    <source>
        <dbReference type="Proteomes" id="UP000053352"/>
    </source>
</evidence>
<proteinExistence type="predicted"/>
<dbReference type="EMBL" id="LNTB01000001">
    <property type="protein sequence ID" value="KSW12058.1"/>
    <property type="molecule type" value="Genomic_DNA"/>
</dbReference>
<dbReference type="PROSITE" id="PS51278">
    <property type="entry name" value="GATASE_TYPE_2"/>
    <property type="match status" value="1"/>
</dbReference>
<dbReference type="AlphaFoldDB" id="A0A0V8RVS1"/>
<evidence type="ECO:0000313" key="2">
    <source>
        <dbReference type="EMBL" id="KSW12058.1"/>
    </source>
</evidence>
<organism evidence="2 3">
    <name type="scientific">Pyrodictium occultum</name>
    <dbReference type="NCBI Taxonomy" id="2309"/>
    <lineage>
        <taxon>Archaea</taxon>
        <taxon>Thermoproteota</taxon>
        <taxon>Thermoprotei</taxon>
        <taxon>Desulfurococcales</taxon>
        <taxon>Pyrodictiaceae</taxon>
        <taxon>Pyrodictium</taxon>
    </lineage>
</organism>
<dbReference type="Gene3D" id="3.60.20.10">
    <property type="entry name" value="Glutamine Phosphoribosylpyrophosphate, subunit 1, domain 1"/>
    <property type="match status" value="1"/>
</dbReference>
<keyword evidence="3" id="KW-1185">Reference proteome</keyword>
<dbReference type="Proteomes" id="UP000053352">
    <property type="component" value="Unassembled WGS sequence"/>
</dbReference>
<gene>
    <name evidence="2" type="ORF">CF15_04575</name>
</gene>
<name>A0A0V8RVS1_PYROC</name>